<dbReference type="InterPro" id="IPR000571">
    <property type="entry name" value="Znf_CCCH"/>
</dbReference>
<proteinExistence type="predicted"/>
<dbReference type="SMART" id="SM00356">
    <property type="entry name" value="ZnF_C3H1"/>
    <property type="match status" value="3"/>
</dbReference>
<dbReference type="Pfam" id="PF14608">
    <property type="entry name" value="zf-CCCH_2"/>
    <property type="match status" value="3"/>
</dbReference>
<feature type="compositionally biased region" description="Low complexity" evidence="6">
    <location>
        <begin position="1045"/>
        <end position="1060"/>
    </location>
</feature>
<feature type="compositionally biased region" description="Basic and acidic residues" evidence="6">
    <location>
        <begin position="294"/>
        <end position="342"/>
    </location>
</feature>
<feature type="compositionally biased region" description="Basic and acidic residues" evidence="6">
    <location>
        <begin position="63"/>
        <end position="81"/>
    </location>
</feature>
<comment type="caution">
    <text evidence="8">The sequence shown here is derived from an EMBL/GenBank/DDBJ whole genome shotgun (WGS) entry which is preliminary data.</text>
</comment>
<sequence>MARYIDCLNLTIMRKATKIYKMSNPALSKNVRDSTDSDHEEKEDGELEEGEVEEDETDQSYIKTEEIKHEENRDDAKENKPESTQSQNDEQQFIDTSSIIIHSPKPGYRRRDHHHHHSSHHGHHHNVQTTERQYSKDRDNREKNRNNKHETASYDPKKRRKRRRSEEREDRNKKRLRGKFRGSGGDGGFIDVDKDFEDAEDDEMVGVVWPPKSNRGGQQQRLTSPSQKNNGEQTQEQHQKESNVHDEQQSSDEQSSNTLMNGHDEHNEEQTINDGEDEYDEGRADDDNETGQNENHDLTEGGHDQQDGNRSKKLIRDDTDIQKSKMTYRDRDRDRDRNERHNRGGNRKPRMNDFLKDNSKSGIENRGRRYYENRRDRPWGQDRDRNTSTNNNNTNSNGTAINVGSNNTSGNAGGNPRYRNKTSVSTSVCKFYMENRCMKGSECLFSHDYKPSKKTELCKYYVQSYCQKNDMCPFLHSEFPCKFYHTGTKECTQGDRCKFSHGIIVNEDIRFAFEKYLNEQDEQMANSGKQRPSAFDSSSIQMTNSSKDQIMNAEKPSISQFAIPALMELFVKEPPNGNSTSVTDTVQNSSSAQQQNSTSQVQTNSLLQQRTGLFNDTLNTIKEQDDSSTNNTAITTTSTSNDGTRLNQLSTVTTTANSNACPLPLPPQLLTMPSGLPPPHLLNPMPLAFSRLPRSSINNNNLPPIPPGLFSPGARVPFLFPGSSRMSITPPNLDFLNTAAAAAAAAYTAVAANTKFNSNSSMSVTSGQTSSSFSTSPQLAKDIDERISSHSTIKDIDERGSSSTTTSSTLLPQLSSSTTLLPTILPPPPLPLGLLSLPSNTSTTISTPVDSSSTIDDKEEEPPVKSLQEIFKTPSSLMVDNLFSVQGTATTAAPSFDFISMLQKLKQNHLNSNDSISPSGNQDSVEIHGTINGRFNYVVRPIIINLQPYALPEPLKVNDPRGPRYQEKIVQWQRDNHERIRMDKFKTYSLMQQQTSTSMTTNNVSTASHVNTNPIASNSNNMHSRDPRLLRNAPKSNNIKEKSHSQQFSPQSYQPPYQHHGNAHFLPLLPPYPLSSTSHTGSSDQRRQTNDDT</sequence>
<evidence type="ECO:0000256" key="1">
    <source>
        <dbReference type="ARBA" id="ARBA00022723"/>
    </source>
</evidence>
<dbReference type="GO" id="GO:0003723">
    <property type="term" value="F:RNA binding"/>
    <property type="evidence" value="ECO:0007669"/>
    <property type="project" value="InterPro"/>
</dbReference>
<dbReference type="OrthoDB" id="411372at2759"/>
<name>A0A814IJ99_9BILA</name>
<accession>A0A814IJ99</accession>
<feature type="compositionally biased region" description="Low complexity" evidence="6">
    <location>
        <begin position="801"/>
        <end position="811"/>
    </location>
</feature>
<feature type="region of interest" description="Disordered" evidence="6">
    <location>
        <begin position="760"/>
        <end position="779"/>
    </location>
</feature>
<feature type="compositionally biased region" description="Low complexity" evidence="6">
    <location>
        <begin position="387"/>
        <end position="410"/>
    </location>
</feature>
<feature type="domain" description="C3H1-type" evidence="7">
    <location>
        <begin position="452"/>
        <end position="479"/>
    </location>
</feature>
<dbReference type="InterPro" id="IPR036855">
    <property type="entry name" value="Znf_CCCH_sf"/>
</dbReference>
<keyword evidence="3 5" id="KW-0863">Zinc-finger</keyword>
<feature type="zinc finger region" description="C3H1-type" evidence="5">
    <location>
        <begin position="452"/>
        <end position="479"/>
    </location>
</feature>
<feature type="region of interest" description="Disordered" evidence="6">
    <location>
        <begin position="572"/>
        <end position="603"/>
    </location>
</feature>
<evidence type="ECO:0000256" key="3">
    <source>
        <dbReference type="ARBA" id="ARBA00022771"/>
    </source>
</evidence>
<feature type="compositionally biased region" description="Low complexity" evidence="6">
    <location>
        <begin position="627"/>
        <end position="644"/>
    </location>
</feature>
<feature type="region of interest" description="Disordered" evidence="6">
    <location>
        <begin position="785"/>
        <end position="811"/>
    </location>
</feature>
<gene>
    <name evidence="8" type="ORF">GPM918_LOCUS14947</name>
    <name evidence="9" type="ORF">SRO942_LOCUS14951</name>
</gene>
<feature type="compositionally biased region" description="Low complexity" evidence="6">
    <location>
        <begin position="585"/>
        <end position="603"/>
    </location>
</feature>
<evidence type="ECO:0000313" key="8">
    <source>
        <dbReference type="EMBL" id="CAF1024307.1"/>
    </source>
</evidence>
<organism evidence="8 10">
    <name type="scientific">Didymodactylos carnosus</name>
    <dbReference type="NCBI Taxonomy" id="1234261"/>
    <lineage>
        <taxon>Eukaryota</taxon>
        <taxon>Metazoa</taxon>
        <taxon>Spiralia</taxon>
        <taxon>Gnathifera</taxon>
        <taxon>Rotifera</taxon>
        <taxon>Eurotatoria</taxon>
        <taxon>Bdelloidea</taxon>
        <taxon>Philodinida</taxon>
        <taxon>Philodinidae</taxon>
        <taxon>Didymodactylos</taxon>
    </lineage>
</organism>
<keyword evidence="2" id="KW-0677">Repeat</keyword>
<dbReference type="Proteomes" id="UP000681722">
    <property type="component" value="Unassembled WGS sequence"/>
</dbReference>
<feature type="compositionally biased region" description="Polar residues" evidence="6">
    <location>
        <begin position="82"/>
        <end position="100"/>
    </location>
</feature>
<evidence type="ECO:0000313" key="9">
    <source>
        <dbReference type="EMBL" id="CAF3795649.1"/>
    </source>
</evidence>
<feature type="compositionally biased region" description="Acidic residues" evidence="6">
    <location>
        <begin position="274"/>
        <end position="289"/>
    </location>
</feature>
<feature type="compositionally biased region" description="Basic and acidic residues" evidence="6">
    <location>
        <begin position="235"/>
        <end position="248"/>
    </location>
</feature>
<keyword evidence="1 5" id="KW-0479">Metal-binding</keyword>
<feature type="compositionally biased region" description="Acidic residues" evidence="6">
    <location>
        <begin position="194"/>
        <end position="204"/>
    </location>
</feature>
<feature type="compositionally biased region" description="Polar residues" evidence="6">
    <location>
        <begin position="1012"/>
        <end position="1022"/>
    </location>
</feature>
<evidence type="ECO:0000313" key="10">
    <source>
        <dbReference type="Proteomes" id="UP000663829"/>
    </source>
</evidence>
<protein>
    <recommendedName>
        <fullName evidence="7">C3H1-type domain-containing protein</fullName>
    </recommendedName>
</protein>
<feature type="region of interest" description="Disordered" evidence="6">
    <location>
        <begin position="621"/>
        <end position="645"/>
    </location>
</feature>
<feature type="compositionally biased region" description="Basic and acidic residues" evidence="6">
    <location>
        <begin position="1084"/>
        <end position="1093"/>
    </location>
</feature>
<feature type="zinc finger region" description="C3H1-type" evidence="5">
    <location>
        <begin position="480"/>
        <end position="504"/>
    </location>
</feature>
<feature type="region of interest" description="Disordered" evidence="6">
    <location>
        <begin position="24"/>
        <end position="419"/>
    </location>
</feature>
<feature type="zinc finger region" description="C3H1-type" evidence="5">
    <location>
        <begin position="423"/>
        <end position="450"/>
    </location>
</feature>
<keyword evidence="4 5" id="KW-0862">Zinc</keyword>
<feature type="compositionally biased region" description="Polar residues" evidence="6">
    <location>
        <begin position="215"/>
        <end position="234"/>
    </location>
</feature>
<feature type="region of interest" description="Disordered" evidence="6">
    <location>
        <begin position="1012"/>
        <end position="1093"/>
    </location>
</feature>
<evidence type="ECO:0000256" key="6">
    <source>
        <dbReference type="SAM" id="MobiDB-lite"/>
    </source>
</evidence>
<feature type="domain" description="C3H1-type" evidence="7">
    <location>
        <begin position="480"/>
        <end position="504"/>
    </location>
</feature>
<feature type="compositionally biased region" description="Basic and acidic residues" evidence="6">
    <location>
        <begin position="133"/>
        <end position="156"/>
    </location>
</feature>
<dbReference type="EMBL" id="CAJOBC010003679">
    <property type="protein sequence ID" value="CAF3795649.1"/>
    <property type="molecule type" value="Genomic_DNA"/>
</dbReference>
<evidence type="ECO:0000256" key="5">
    <source>
        <dbReference type="PROSITE-ProRule" id="PRU00723"/>
    </source>
</evidence>
<dbReference type="PANTHER" id="PTHR13119">
    <property type="entry name" value="ZINC FINGER CCCH DOMAIN-CONTAINING PROTEI"/>
    <property type="match status" value="1"/>
</dbReference>
<feature type="compositionally biased region" description="Basic and acidic residues" evidence="6">
    <location>
        <begin position="350"/>
        <end position="386"/>
    </location>
</feature>
<dbReference type="AlphaFoldDB" id="A0A814IJ99"/>
<evidence type="ECO:0000256" key="4">
    <source>
        <dbReference type="ARBA" id="ARBA00022833"/>
    </source>
</evidence>
<dbReference type="PANTHER" id="PTHR13119:SF12">
    <property type="entry name" value="PROTEIN SUPPRESSOR OF SABLE"/>
    <property type="match status" value="1"/>
</dbReference>
<reference evidence="8" key="1">
    <citation type="submission" date="2021-02" db="EMBL/GenBank/DDBJ databases">
        <authorList>
            <person name="Nowell W R."/>
        </authorList>
    </citation>
    <scope>NUCLEOTIDE SEQUENCE</scope>
</reference>
<feature type="compositionally biased region" description="Basic and acidic residues" evidence="6">
    <location>
        <begin position="30"/>
        <end position="42"/>
    </location>
</feature>
<feature type="compositionally biased region" description="Basic and acidic residues" evidence="6">
    <location>
        <begin position="785"/>
        <end position="800"/>
    </location>
</feature>
<dbReference type="Gene3D" id="4.10.1000.10">
    <property type="entry name" value="Zinc finger, CCCH-type"/>
    <property type="match status" value="1"/>
</dbReference>
<feature type="compositionally biased region" description="Basic residues" evidence="6">
    <location>
        <begin position="107"/>
        <end position="126"/>
    </location>
</feature>
<feature type="domain" description="C3H1-type" evidence="7">
    <location>
        <begin position="423"/>
        <end position="450"/>
    </location>
</feature>
<dbReference type="InterPro" id="IPR045124">
    <property type="entry name" value="Su(sable)-like"/>
</dbReference>
<feature type="compositionally biased region" description="Acidic residues" evidence="6">
    <location>
        <begin position="43"/>
        <end position="58"/>
    </location>
</feature>
<keyword evidence="10" id="KW-1185">Reference proteome</keyword>
<evidence type="ECO:0000256" key="2">
    <source>
        <dbReference type="ARBA" id="ARBA00022737"/>
    </source>
</evidence>
<dbReference type="Proteomes" id="UP000663829">
    <property type="component" value="Unassembled WGS sequence"/>
</dbReference>
<dbReference type="GO" id="GO:0008270">
    <property type="term" value="F:zinc ion binding"/>
    <property type="evidence" value="ECO:0007669"/>
    <property type="project" value="UniProtKB-KW"/>
</dbReference>
<feature type="compositionally biased region" description="Low complexity" evidence="6">
    <location>
        <begin position="760"/>
        <end position="776"/>
    </location>
</feature>
<dbReference type="EMBL" id="CAJNOQ010003677">
    <property type="protein sequence ID" value="CAF1024307.1"/>
    <property type="molecule type" value="Genomic_DNA"/>
</dbReference>
<dbReference type="GO" id="GO:0005634">
    <property type="term" value="C:nucleus"/>
    <property type="evidence" value="ECO:0007669"/>
    <property type="project" value="TreeGrafter"/>
</dbReference>
<evidence type="ECO:0000259" key="7">
    <source>
        <dbReference type="PROSITE" id="PS50103"/>
    </source>
</evidence>
<dbReference type="GO" id="GO:0045892">
    <property type="term" value="P:negative regulation of DNA-templated transcription"/>
    <property type="evidence" value="ECO:0007669"/>
    <property type="project" value="InterPro"/>
</dbReference>
<dbReference type="SUPFAM" id="SSF90229">
    <property type="entry name" value="CCCH zinc finger"/>
    <property type="match status" value="3"/>
</dbReference>
<dbReference type="PROSITE" id="PS50103">
    <property type="entry name" value="ZF_C3H1"/>
    <property type="match status" value="3"/>
</dbReference>
<feature type="region of interest" description="Disordered" evidence="6">
    <location>
        <begin position="843"/>
        <end position="865"/>
    </location>
</feature>